<dbReference type="Gene3D" id="3.30.70.2200">
    <property type="match status" value="1"/>
</dbReference>
<evidence type="ECO:0000259" key="1">
    <source>
        <dbReference type="Pfam" id="PF08489"/>
    </source>
</evidence>
<accession>T1BBB9</accession>
<comment type="caution">
    <text evidence="3">The sequence shown here is derived from an EMBL/GenBank/DDBJ whole genome shotgun (WGS) entry which is preliminary data.</text>
</comment>
<reference evidence="3" key="1">
    <citation type="submission" date="2013-08" db="EMBL/GenBank/DDBJ databases">
        <authorList>
            <person name="Mendez C."/>
            <person name="Richter M."/>
            <person name="Ferrer M."/>
            <person name="Sanchez J."/>
        </authorList>
    </citation>
    <scope>NUCLEOTIDE SEQUENCE</scope>
</reference>
<dbReference type="AlphaFoldDB" id="T1BBB9"/>
<reference evidence="3" key="2">
    <citation type="journal article" date="2014" name="ISME J.">
        <title>Microbial stratification in low pH oxic and suboxic macroscopic growths along an acid mine drainage.</title>
        <authorList>
            <person name="Mendez-Garcia C."/>
            <person name="Mesa V."/>
            <person name="Sprenger R.R."/>
            <person name="Richter M."/>
            <person name="Diez M.S."/>
            <person name="Solano J."/>
            <person name="Bargiela R."/>
            <person name="Golyshina O.V."/>
            <person name="Manteca A."/>
            <person name="Ramos J.L."/>
            <person name="Gallego J.R."/>
            <person name="Llorente I."/>
            <person name="Martins Dos Santos V.A."/>
            <person name="Jensen O.N."/>
            <person name="Pelaez A.I."/>
            <person name="Sanchez J."/>
            <person name="Ferrer M."/>
        </authorList>
    </citation>
    <scope>NUCLEOTIDE SEQUENCE</scope>
</reference>
<dbReference type="PANTHER" id="PTHR40705:SF2">
    <property type="entry name" value="DUF1743 DOMAIN-CONTAINING PROTEIN"/>
    <property type="match status" value="1"/>
</dbReference>
<dbReference type="InterPro" id="IPR013696">
    <property type="entry name" value="TiaS_FLD"/>
</dbReference>
<dbReference type="Pfam" id="PF08489">
    <property type="entry name" value="TiaS_FLD"/>
    <property type="match status" value="1"/>
</dbReference>
<dbReference type="InterPro" id="IPR053870">
    <property type="entry name" value="TiaS-like_TCKD"/>
</dbReference>
<dbReference type="Gene3D" id="3.90.600.20">
    <property type="match status" value="1"/>
</dbReference>
<dbReference type="EMBL" id="AUZX01006017">
    <property type="protein sequence ID" value="EQD65778.1"/>
    <property type="molecule type" value="Genomic_DNA"/>
</dbReference>
<name>T1BBB9_9ZZZZ</name>
<evidence type="ECO:0000259" key="2">
    <source>
        <dbReference type="Pfam" id="PF22641"/>
    </source>
</evidence>
<gene>
    <name evidence="3" type="ORF">B1A_08418</name>
</gene>
<dbReference type="Pfam" id="PF22641">
    <property type="entry name" value="TiaS_TCKD"/>
    <property type="match status" value="1"/>
</dbReference>
<feature type="domain" description="TiaS-like TCKD" evidence="2">
    <location>
        <begin position="6"/>
        <end position="160"/>
    </location>
</feature>
<organism evidence="3">
    <name type="scientific">mine drainage metagenome</name>
    <dbReference type="NCBI Taxonomy" id="410659"/>
    <lineage>
        <taxon>unclassified sequences</taxon>
        <taxon>metagenomes</taxon>
        <taxon>ecological metagenomes</taxon>
    </lineage>
</organism>
<protein>
    <submittedName>
        <fullName evidence="3">Uncharacterized protein</fullName>
    </submittedName>
</protein>
<dbReference type="PANTHER" id="PTHR40705">
    <property type="entry name" value="TRNA(ILE2) 2-AGMATINYLCYTIDINE SYNTHETASE TIAS"/>
    <property type="match status" value="1"/>
</dbReference>
<feature type="domain" description="TiaS FLD" evidence="1">
    <location>
        <begin position="165"/>
        <end position="276"/>
    </location>
</feature>
<sequence>MGAIWIALDDTDSPQGGCTTYVLTEVIRAARDLGCDLIGLPRLVRLNPNIPWKTRGNAALAARFGRGTGSRQLVGRLDDRPVWAHAHGRRLSDGEAAGLREAAWGRVLAHSRTGEPDTDPAMVAAARRPPPALYFRAVQTVVDPAEVEPRLAEIGAEVRTLGSRRGLVGAAAALAWPGRRTTFELITYRHPDRWGTERIIDPDEVRSVAARHPELFLCYDRRTRRLLVAPHTACPILYGLRATDLRAARSAHRELTRTEPWERWLLFTTNQGSGDHLRPGTFADLGPYESAVVVGRVAGDPIARPGGPCRAPPDR</sequence>
<proteinExistence type="predicted"/>
<evidence type="ECO:0000313" key="3">
    <source>
        <dbReference type="EMBL" id="EQD65778.1"/>
    </source>
</evidence>